<evidence type="ECO:0000256" key="4">
    <source>
        <dbReference type="ARBA" id="ARBA00022692"/>
    </source>
</evidence>
<dbReference type="InterPro" id="IPR050321">
    <property type="entry name" value="Glycosyltr_2/OpgH_subfam"/>
</dbReference>
<dbReference type="AlphaFoldDB" id="A0A7W6S7U7"/>
<feature type="region of interest" description="Disordered" evidence="7">
    <location>
        <begin position="1"/>
        <end position="46"/>
    </location>
</feature>
<dbReference type="EMBL" id="JACIGW010000002">
    <property type="protein sequence ID" value="MBB4348786.1"/>
    <property type="molecule type" value="Genomic_DNA"/>
</dbReference>
<feature type="transmembrane region" description="Helical" evidence="8">
    <location>
        <begin position="529"/>
        <end position="555"/>
    </location>
</feature>
<proteinExistence type="predicted"/>
<keyword evidence="2" id="KW-0328">Glycosyltransferase</keyword>
<evidence type="ECO:0000256" key="5">
    <source>
        <dbReference type="ARBA" id="ARBA00022989"/>
    </source>
</evidence>
<evidence type="ECO:0000256" key="3">
    <source>
        <dbReference type="ARBA" id="ARBA00022679"/>
    </source>
</evidence>
<evidence type="ECO:0000313" key="15">
    <source>
        <dbReference type="Proteomes" id="UP000576087"/>
    </source>
</evidence>
<dbReference type="SUPFAM" id="SSF53448">
    <property type="entry name" value="Nucleotide-diphospho-sugar transferases"/>
    <property type="match status" value="1"/>
</dbReference>
<evidence type="ECO:0000313" key="14">
    <source>
        <dbReference type="Proteomes" id="UP000524535"/>
    </source>
</evidence>
<dbReference type="InterPro" id="IPR001173">
    <property type="entry name" value="Glyco_trans_2-like"/>
</dbReference>
<comment type="subcellular location">
    <subcellularLocation>
        <location evidence="1">Membrane</location>
        <topology evidence="1">Multi-pass membrane protein</topology>
    </subcellularLocation>
</comment>
<dbReference type="PANTHER" id="PTHR43867:SF2">
    <property type="entry name" value="CELLULOSE SYNTHASE CATALYTIC SUBUNIT A [UDP-FORMING]"/>
    <property type="match status" value="1"/>
</dbReference>
<evidence type="ECO:0000313" key="13">
    <source>
        <dbReference type="Proteomes" id="UP000520770"/>
    </source>
</evidence>
<keyword evidence="5 8" id="KW-1133">Transmembrane helix</keyword>
<dbReference type="Pfam" id="PF13632">
    <property type="entry name" value="Glyco_trans_2_3"/>
    <property type="match status" value="1"/>
</dbReference>
<keyword evidence="6 8" id="KW-0472">Membrane</keyword>
<dbReference type="GO" id="GO:0016757">
    <property type="term" value="F:glycosyltransferase activity"/>
    <property type="evidence" value="ECO:0007669"/>
    <property type="project" value="UniProtKB-KW"/>
</dbReference>
<dbReference type="Proteomes" id="UP000520770">
    <property type="component" value="Unassembled WGS sequence"/>
</dbReference>
<name>A0A7W6S7U7_9HYPH</name>
<evidence type="ECO:0000256" key="8">
    <source>
        <dbReference type="SAM" id="Phobius"/>
    </source>
</evidence>
<keyword evidence="3 10" id="KW-0808">Transferase</keyword>
<protein>
    <submittedName>
        <fullName evidence="10">Cellulose synthase/poly-beta-1,6-N-acetylglucosamine synthase-like glycosyltransferase</fullName>
    </submittedName>
</protein>
<dbReference type="EMBL" id="JACIHM010000004">
    <property type="protein sequence ID" value="MBB4447625.1"/>
    <property type="molecule type" value="Genomic_DNA"/>
</dbReference>
<dbReference type="EMBL" id="JACIGY010000004">
    <property type="protein sequence ID" value="MBB4412993.1"/>
    <property type="molecule type" value="Genomic_DNA"/>
</dbReference>
<dbReference type="InterPro" id="IPR029044">
    <property type="entry name" value="Nucleotide-diphossugar_trans"/>
</dbReference>
<dbReference type="RefSeq" id="WP_183823458.1">
    <property type="nucleotide sequence ID" value="NZ_JACIGW010000002.1"/>
</dbReference>
<evidence type="ECO:0000256" key="7">
    <source>
        <dbReference type="SAM" id="MobiDB-lite"/>
    </source>
</evidence>
<evidence type="ECO:0000256" key="6">
    <source>
        <dbReference type="ARBA" id="ARBA00023136"/>
    </source>
</evidence>
<accession>A0A7W6S7U7</accession>
<dbReference type="GO" id="GO:0016020">
    <property type="term" value="C:membrane"/>
    <property type="evidence" value="ECO:0007669"/>
    <property type="project" value="UniProtKB-SubCell"/>
</dbReference>
<dbReference type="Proteomes" id="UP000524535">
    <property type="component" value="Unassembled WGS sequence"/>
</dbReference>
<comment type="caution">
    <text evidence="10">The sequence shown here is derived from an EMBL/GenBank/DDBJ whole genome shotgun (WGS) entry which is preliminary data.</text>
</comment>
<keyword evidence="4 8" id="KW-0812">Transmembrane</keyword>
<dbReference type="PANTHER" id="PTHR43867">
    <property type="entry name" value="CELLULOSE SYNTHASE CATALYTIC SUBUNIT A [UDP-FORMING]"/>
    <property type="match status" value="1"/>
</dbReference>
<sequence>MRFGEYPPQGSAVCDDEPATSLPNGGSEGRQANDQEFRGDTDPDPPEAEAAVLAALGFSKPMIARMRERALRHGTSIEAELLRSGEVREEAYYGAIARLLRLPFIDTIDPRLVQDAMTLDSQLIRPTMIRLAHRSRAPETVIVPEAARLAELAAALTTMPMLGRNLAITTPGAIRKAVWAAGAGRRGQETTNGLFERQPAFSARTVLSGKQGFFAGAFVAGTIATFLIIPVVTLLSLHIILSLTYLASLLLRLTALALKMHLPSPATRFNLKAGPLPRYTVMVALYREAPVVGQLIACLERLDWPHTLIDIKLVCEDDDAETIAALTALEPGPQFEIVIVPPIGPRTKPKALTYALSSARGEFLAIYDAEDRPHPLQLREAHATFVNGPPELACLQAPLIIANARKSPLSALFSLEYSALFRGLLPMLARRRMPLPLGGTSNHFKTEILKKVGGWDPYNVTEDADMGLRLYRLGYRSDVLTCQTLEDAPVQVSVWMAQRARWYKGWLQTWLVLMRDPARLMREMGLPAFVTFQLMVGGMLISALLHPLIFVFLWLGASAMLDAPKNDLPLGVVSLFVMDFVNILGSYLIFLGLGVGSMIDHEKRQIGWRWVMVPFYWLMISAAAWRAVIELKTNPFHWNKTPHAPTSTD</sequence>
<dbReference type="Gene3D" id="3.90.550.10">
    <property type="entry name" value="Spore Coat Polysaccharide Biosynthesis Protein SpsA, Chain A"/>
    <property type="match status" value="1"/>
</dbReference>
<feature type="compositionally biased region" description="Basic and acidic residues" evidence="7">
    <location>
        <begin position="31"/>
        <end position="41"/>
    </location>
</feature>
<reference evidence="13 14" key="1">
    <citation type="submission" date="2020-08" db="EMBL/GenBank/DDBJ databases">
        <title>Genomic Encyclopedia of Type Strains, Phase IV (KMG-V): Genome sequencing to study the core and pangenomes of soil and plant-associated prokaryotes.</title>
        <authorList>
            <person name="Whitman W."/>
        </authorList>
    </citation>
    <scope>NUCLEOTIDE SEQUENCE [LARGE SCALE GENOMIC DNA]</scope>
    <source>
        <strain evidence="11 14">SEMIA 444</strain>
        <strain evidence="10 13">SEMIA 448</strain>
        <strain evidence="12 15">SEMIA 452</strain>
    </source>
</reference>
<feature type="transmembrane region" description="Helical" evidence="8">
    <location>
        <begin position="575"/>
        <end position="595"/>
    </location>
</feature>
<feature type="transmembrane region" description="Helical" evidence="8">
    <location>
        <begin position="607"/>
        <end position="628"/>
    </location>
</feature>
<evidence type="ECO:0000313" key="12">
    <source>
        <dbReference type="EMBL" id="MBB4447625.1"/>
    </source>
</evidence>
<evidence type="ECO:0000313" key="11">
    <source>
        <dbReference type="EMBL" id="MBB4412993.1"/>
    </source>
</evidence>
<keyword evidence="14" id="KW-1185">Reference proteome</keyword>
<feature type="transmembrane region" description="Helical" evidence="8">
    <location>
        <begin position="239"/>
        <end position="258"/>
    </location>
</feature>
<evidence type="ECO:0000313" key="10">
    <source>
        <dbReference type="EMBL" id="MBB4348786.1"/>
    </source>
</evidence>
<evidence type="ECO:0000256" key="2">
    <source>
        <dbReference type="ARBA" id="ARBA00022676"/>
    </source>
</evidence>
<feature type="domain" description="Glycosyltransferase 2-like" evidence="9">
    <location>
        <begin position="366"/>
        <end position="554"/>
    </location>
</feature>
<feature type="transmembrane region" description="Helical" evidence="8">
    <location>
        <begin position="213"/>
        <end position="233"/>
    </location>
</feature>
<gene>
    <name evidence="11" type="ORF">GGE31_003507</name>
    <name evidence="10" type="ORF">GGE33_002528</name>
    <name evidence="12" type="ORF">GGE35_003448</name>
</gene>
<evidence type="ECO:0000256" key="1">
    <source>
        <dbReference type="ARBA" id="ARBA00004141"/>
    </source>
</evidence>
<organism evidence="10 13">
    <name type="scientific">Aliirhizobium cellulosilyticum</name>
    <dbReference type="NCBI Taxonomy" id="393664"/>
    <lineage>
        <taxon>Bacteria</taxon>
        <taxon>Pseudomonadati</taxon>
        <taxon>Pseudomonadota</taxon>
        <taxon>Alphaproteobacteria</taxon>
        <taxon>Hyphomicrobiales</taxon>
        <taxon>Rhizobiaceae</taxon>
        <taxon>Aliirhizobium</taxon>
    </lineage>
</organism>
<dbReference type="Proteomes" id="UP000576087">
    <property type="component" value="Unassembled WGS sequence"/>
</dbReference>
<evidence type="ECO:0000259" key="9">
    <source>
        <dbReference type="Pfam" id="PF13632"/>
    </source>
</evidence>